<dbReference type="PROSITE" id="PS50164">
    <property type="entry name" value="GIY_YIG"/>
    <property type="match status" value="1"/>
</dbReference>
<keyword evidence="3" id="KW-1185">Reference proteome</keyword>
<dbReference type="SUPFAM" id="SSF82771">
    <property type="entry name" value="GIY-YIG endonuclease"/>
    <property type="match status" value="1"/>
</dbReference>
<dbReference type="CDD" id="cd10449">
    <property type="entry name" value="GIY-YIG_SLX1_like"/>
    <property type="match status" value="1"/>
</dbReference>
<dbReference type="AlphaFoldDB" id="A0A3M0GG66"/>
<dbReference type="InterPro" id="IPR000305">
    <property type="entry name" value="GIY-YIG_endonuc"/>
</dbReference>
<organism evidence="2 3">
    <name type="scientific">Dokdonia sinensis</name>
    <dbReference type="NCBI Taxonomy" id="2479847"/>
    <lineage>
        <taxon>Bacteria</taxon>
        <taxon>Pseudomonadati</taxon>
        <taxon>Bacteroidota</taxon>
        <taxon>Flavobacteriia</taxon>
        <taxon>Flavobacteriales</taxon>
        <taxon>Flavobacteriaceae</taxon>
        <taxon>Dokdonia</taxon>
    </lineage>
</organism>
<dbReference type="Proteomes" id="UP000281985">
    <property type="component" value="Unassembled WGS sequence"/>
</dbReference>
<dbReference type="Pfam" id="PF01541">
    <property type="entry name" value="GIY-YIG"/>
    <property type="match status" value="1"/>
</dbReference>
<dbReference type="InterPro" id="IPR035901">
    <property type="entry name" value="GIY-YIG_endonuc_sf"/>
</dbReference>
<accession>A0A3M0GG66</accession>
<evidence type="ECO:0000313" key="3">
    <source>
        <dbReference type="Proteomes" id="UP000281985"/>
    </source>
</evidence>
<feature type="domain" description="GIY-YIG" evidence="1">
    <location>
        <begin position="1"/>
        <end position="76"/>
    </location>
</feature>
<comment type="caution">
    <text evidence="2">The sequence shown here is derived from an EMBL/GenBank/DDBJ whole genome shotgun (WGS) entry which is preliminary data.</text>
</comment>
<evidence type="ECO:0000313" key="2">
    <source>
        <dbReference type="EMBL" id="RMB63925.1"/>
    </source>
</evidence>
<sequence length="85" mass="9859">MPHSNYILYSKSRNRFYVGETADLASRLKRHNSGQVKSTKGGVPWEVIWQCEVEDRSVARKIESKIKSRGARRYLADLGYSMEEH</sequence>
<dbReference type="OrthoDB" id="1495241at2"/>
<dbReference type="Gene3D" id="3.40.1440.10">
    <property type="entry name" value="GIY-YIG endonuclease"/>
    <property type="match status" value="1"/>
</dbReference>
<dbReference type="RefSeq" id="WP_121915721.1">
    <property type="nucleotide sequence ID" value="NZ_REFV01000001.1"/>
</dbReference>
<evidence type="ECO:0000259" key="1">
    <source>
        <dbReference type="PROSITE" id="PS50164"/>
    </source>
</evidence>
<gene>
    <name evidence="2" type="ORF">EAX61_00645</name>
</gene>
<proteinExistence type="predicted"/>
<reference evidence="2 3" key="1">
    <citation type="submission" date="2018-10" db="EMBL/GenBank/DDBJ databases">
        <title>Dokdonia luteus sp. nov., isolated from sea water.</title>
        <authorList>
            <person name="Zhou L.Y."/>
            <person name="Du Z.J."/>
        </authorList>
    </citation>
    <scope>NUCLEOTIDE SEQUENCE [LARGE SCALE GENOMIC DNA]</scope>
    <source>
        <strain evidence="2 3">SH27</strain>
    </source>
</reference>
<name>A0A3M0GG66_9FLAO</name>
<dbReference type="EMBL" id="REFV01000001">
    <property type="protein sequence ID" value="RMB63925.1"/>
    <property type="molecule type" value="Genomic_DNA"/>
</dbReference>
<protein>
    <submittedName>
        <fullName evidence="2">GIY-YIG nuclease family protein</fullName>
    </submittedName>
</protein>